<comment type="caution">
    <text evidence="5">The sequence shown here is derived from an EMBL/GenBank/DDBJ whole genome shotgun (WGS) entry which is preliminary data.</text>
</comment>
<evidence type="ECO:0000256" key="1">
    <source>
        <dbReference type="SAM" id="Coils"/>
    </source>
</evidence>
<dbReference type="EMBL" id="JAVXUP010003091">
    <property type="protein sequence ID" value="KAK3000087.1"/>
    <property type="molecule type" value="Genomic_DNA"/>
</dbReference>
<evidence type="ECO:0008006" key="7">
    <source>
        <dbReference type="Google" id="ProtNLM"/>
    </source>
</evidence>
<proteinExistence type="predicted"/>
<feature type="domain" description="Ternary complex factor MIP1 leucine-zipper" evidence="4">
    <location>
        <begin position="54"/>
        <end position="135"/>
    </location>
</feature>
<reference evidence="5" key="1">
    <citation type="submission" date="2022-12" db="EMBL/GenBank/DDBJ databases">
        <title>Draft genome assemblies for two species of Escallonia (Escalloniales).</title>
        <authorList>
            <person name="Chanderbali A."/>
            <person name="Dervinis C."/>
            <person name="Anghel I."/>
            <person name="Soltis D."/>
            <person name="Soltis P."/>
            <person name="Zapata F."/>
        </authorList>
    </citation>
    <scope>NUCLEOTIDE SEQUENCE</scope>
    <source>
        <strain evidence="5">UCBG64.0493</strain>
        <tissue evidence="5">Leaf</tissue>
    </source>
</reference>
<evidence type="ECO:0000259" key="4">
    <source>
        <dbReference type="Pfam" id="PF14389"/>
    </source>
</evidence>
<protein>
    <recommendedName>
        <fullName evidence="7">DUF547 domain-containing protein</fullName>
    </recommendedName>
</protein>
<evidence type="ECO:0000313" key="5">
    <source>
        <dbReference type="EMBL" id="KAK3000087.1"/>
    </source>
</evidence>
<gene>
    <name evidence="5" type="ORF">RJ639_023688</name>
</gene>
<feature type="region of interest" description="Disordered" evidence="2">
    <location>
        <begin position="234"/>
        <end position="268"/>
    </location>
</feature>
<dbReference type="AlphaFoldDB" id="A0AA88V1Q5"/>
<dbReference type="PANTHER" id="PTHR46248">
    <property type="entry name" value="EXPRESSED PROTEIN"/>
    <property type="match status" value="1"/>
</dbReference>
<dbReference type="InterPro" id="IPR025757">
    <property type="entry name" value="MIP1_Leuzipper"/>
</dbReference>
<feature type="region of interest" description="Disordered" evidence="2">
    <location>
        <begin position="140"/>
        <end position="167"/>
    </location>
</feature>
<keyword evidence="6" id="KW-1185">Reference proteome</keyword>
<dbReference type="Proteomes" id="UP001188597">
    <property type="component" value="Unassembled WGS sequence"/>
</dbReference>
<feature type="domain" description="DUF547" evidence="3">
    <location>
        <begin position="410"/>
        <end position="517"/>
    </location>
</feature>
<accession>A0AA88V1Q5</accession>
<sequence>MLALLQLQLQLQLRLRRFAFGDIELRNLVDNKMEMQGSKPKGAEKAMVNRPKSSRERKLALLEDVENLKKKLRHEENVHKALERAFSRPLGALPRLPPYLPPYTIELVAEVAVLEEEVVWLEEQVVTFRQGLYQEAVHVSTRKSAENSTDPNDQPVIARSRKLHSRSLSQSEVGSSCRAWHLPSLSRNASCRKLLPSDYASNGMRNCSNRLLNGKDASWKFSFPLEEELGKENRSCSNSIKGNQSRERKTPTVEPTVKRPPIQPKPAEYCVDRPKQQCRLIDQERAEEISAGSSEDKLLEAESMANRISEDVLKCLSSIFVRLSMSRGKTLELETFSSLMGLAFGENNLETELRDPYSICSKIKTRDVVLYKHLHAIEAASVDLNRKKNASFLIRRLKLLLEKLASVTLDDLTHQQKLAFWINTYNSCMMNATITVGGHLLNAITIEHFILRLPYHSKYTRSAKNGEIKARSKFGLEWSEPLVTFALSCGSWSSPAVRVYTACQVENELEAAKRDYLQAAVGISSTNKLIIPKLLDWYLLDFAKDLDAFLDWICLQLPDELRNAAVTCLESRGREPLSRLVQVTPYDFSFRYLIHR</sequence>
<evidence type="ECO:0000259" key="3">
    <source>
        <dbReference type="Pfam" id="PF04784"/>
    </source>
</evidence>
<dbReference type="Pfam" id="PF04784">
    <property type="entry name" value="DUF547"/>
    <property type="match status" value="1"/>
</dbReference>
<dbReference type="InterPro" id="IPR006869">
    <property type="entry name" value="DUF547"/>
</dbReference>
<dbReference type="Pfam" id="PF14389">
    <property type="entry name" value="Lzipper-MIP1"/>
    <property type="match status" value="1"/>
</dbReference>
<name>A0AA88V1Q5_9ASTE</name>
<evidence type="ECO:0000256" key="2">
    <source>
        <dbReference type="SAM" id="MobiDB-lite"/>
    </source>
</evidence>
<dbReference type="PANTHER" id="PTHR46248:SF12">
    <property type="entry name" value="TERNARY COMPLEX FACTOR MIP1 LEUCINE-ZIPPER PROTEIN"/>
    <property type="match status" value="1"/>
</dbReference>
<keyword evidence="1" id="KW-0175">Coiled coil</keyword>
<feature type="coiled-coil region" evidence="1">
    <location>
        <begin position="55"/>
        <end position="85"/>
    </location>
</feature>
<organism evidence="5 6">
    <name type="scientific">Escallonia herrerae</name>
    <dbReference type="NCBI Taxonomy" id="1293975"/>
    <lineage>
        <taxon>Eukaryota</taxon>
        <taxon>Viridiplantae</taxon>
        <taxon>Streptophyta</taxon>
        <taxon>Embryophyta</taxon>
        <taxon>Tracheophyta</taxon>
        <taxon>Spermatophyta</taxon>
        <taxon>Magnoliopsida</taxon>
        <taxon>eudicotyledons</taxon>
        <taxon>Gunneridae</taxon>
        <taxon>Pentapetalae</taxon>
        <taxon>asterids</taxon>
        <taxon>campanulids</taxon>
        <taxon>Escalloniales</taxon>
        <taxon>Escalloniaceae</taxon>
        <taxon>Escallonia</taxon>
    </lineage>
</organism>
<evidence type="ECO:0000313" key="6">
    <source>
        <dbReference type="Proteomes" id="UP001188597"/>
    </source>
</evidence>